<evidence type="ECO:0000256" key="1">
    <source>
        <dbReference type="SAM" id="MobiDB-lite"/>
    </source>
</evidence>
<dbReference type="SUPFAM" id="SSF52540">
    <property type="entry name" value="P-loop containing nucleoside triphosphate hydrolases"/>
    <property type="match status" value="1"/>
</dbReference>
<evidence type="ECO:0000313" key="3">
    <source>
        <dbReference type="Proteomes" id="UP000481153"/>
    </source>
</evidence>
<proteinExistence type="predicted"/>
<dbReference type="EMBL" id="VJMJ01000017">
    <property type="protein sequence ID" value="KAF0743381.1"/>
    <property type="molecule type" value="Genomic_DNA"/>
</dbReference>
<keyword evidence="3" id="KW-1185">Reference proteome</keyword>
<dbReference type="AlphaFoldDB" id="A0A6G0XSB6"/>
<organism evidence="2 3">
    <name type="scientific">Aphanomyces euteiches</name>
    <dbReference type="NCBI Taxonomy" id="100861"/>
    <lineage>
        <taxon>Eukaryota</taxon>
        <taxon>Sar</taxon>
        <taxon>Stramenopiles</taxon>
        <taxon>Oomycota</taxon>
        <taxon>Saprolegniomycetes</taxon>
        <taxon>Saprolegniales</taxon>
        <taxon>Verrucalvaceae</taxon>
        <taxon>Aphanomyces</taxon>
    </lineage>
</organism>
<dbReference type="InterPro" id="IPR027417">
    <property type="entry name" value="P-loop_NTPase"/>
</dbReference>
<gene>
    <name evidence="2" type="ORF">Ae201684_001855</name>
</gene>
<feature type="region of interest" description="Disordered" evidence="1">
    <location>
        <begin position="49"/>
        <end position="73"/>
    </location>
</feature>
<reference evidence="2 3" key="1">
    <citation type="submission" date="2019-07" db="EMBL/GenBank/DDBJ databases">
        <title>Genomics analysis of Aphanomyces spp. identifies a new class of oomycete effector associated with host adaptation.</title>
        <authorList>
            <person name="Gaulin E."/>
        </authorList>
    </citation>
    <scope>NUCLEOTIDE SEQUENCE [LARGE SCALE GENOMIC DNA]</scope>
    <source>
        <strain evidence="2 3">ATCC 201684</strain>
    </source>
</reference>
<sequence>MSYEHLLQRDGQDGRMLSGHEPLYNDALDEIELARRIWHRALDVLEERNAENKRKSPSNSESQTSQTDQVQANERLNDVRRGLLDARPLSSHAASPPDRPCIKRPNPSWETTTFTLRHDAFAKYIDGTKLFAMDASYLSCFRVQTPRDKLLLYCRRAFHDQVAFLTTQIERDGHLGYIVGSRSTGKTLTTLAFASTLDTTKWTVTWICIHGDDAPHCVRLEDGAIRTRVLSSYIELREIFFDEMDDDAHHFVILDGVTHQHDEEQAILRRWRRRKSATRRLVIVASRATRYKTKTYEDKQDRLVEFKLHAWTLRECVEAVQENDFFDDICCHLDASYAHVDAKTELTESKFYFAGGNARYMFTMPTDAVINDLKQSIAAASGGQVDPILTESLDRLLIHSFGSDGAHHVDFLSAYAAAEVALSGNQALIQKLAGMLKPSASPAADGWKAEWAFLSNLQFKGVVCLSDAKKTRIEYWSQAPLRRFDPTNAAHFDMLPTNAGVWLKPVKWSRGGYDAVFLDQRRHLVRFLSVVRSESHSFNLEFMERFLTKLVESSSAFEIAVVEIVALTDSKQLATRGPSDLEITGQGCLERFPGWTKGEEWKSIQVVAIE</sequence>
<evidence type="ECO:0000313" key="2">
    <source>
        <dbReference type="EMBL" id="KAF0743381.1"/>
    </source>
</evidence>
<comment type="caution">
    <text evidence="2">The sequence shown here is derived from an EMBL/GenBank/DDBJ whole genome shotgun (WGS) entry which is preliminary data.</text>
</comment>
<dbReference type="VEuPathDB" id="FungiDB:AeMF1_000706"/>
<name>A0A6G0XSB6_9STRA</name>
<feature type="compositionally biased region" description="Polar residues" evidence="1">
    <location>
        <begin position="57"/>
        <end position="73"/>
    </location>
</feature>
<dbReference type="Proteomes" id="UP000481153">
    <property type="component" value="Unassembled WGS sequence"/>
</dbReference>
<protein>
    <submittedName>
        <fullName evidence="2">Uncharacterized protein</fullName>
    </submittedName>
</protein>
<accession>A0A6G0XSB6</accession>